<keyword evidence="2" id="KW-0732">Signal</keyword>
<dbReference type="PANTHER" id="PTHR23150">
    <property type="entry name" value="SULFATASE MODIFYING FACTOR 1, 2"/>
    <property type="match status" value="1"/>
</dbReference>
<dbReference type="SUPFAM" id="SSF50494">
    <property type="entry name" value="Trypsin-like serine proteases"/>
    <property type="match status" value="1"/>
</dbReference>
<evidence type="ECO:0000256" key="1">
    <source>
        <dbReference type="SAM" id="MobiDB-lite"/>
    </source>
</evidence>
<proteinExistence type="predicted"/>
<dbReference type="InterPro" id="IPR016187">
    <property type="entry name" value="CTDL_fold"/>
</dbReference>
<dbReference type="EMBL" id="SPQT01000005">
    <property type="protein sequence ID" value="TFV48223.1"/>
    <property type="molecule type" value="Genomic_DNA"/>
</dbReference>
<protein>
    <recommendedName>
        <fullName evidence="3">Sulfatase-modifying factor enzyme-like domain-containing protein</fullName>
    </recommendedName>
</protein>
<reference evidence="4 5" key="1">
    <citation type="submission" date="2019-03" db="EMBL/GenBank/DDBJ databases">
        <title>Bradyrhizobium diversity isolated from nodules of Chamaecrista fasciculata.</title>
        <authorList>
            <person name="Klepa M.S."/>
            <person name="Urquiaga M.O."/>
            <person name="Hungria M."/>
            <person name="Delamuta J.R."/>
        </authorList>
    </citation>
    <scope>NUCLEOTIDE SEQUENCE [LARGE SCALE GENOMIC DNA]</scope>
    <source>
        <strain evidence="4 5">CNPSo 3448</strain>
    </source>
</reference>
<evidence type="ECO:0000313" key="4">
    <source>
        <dbReference type="EMBL" id="TFV48223.1"/>
    </source>
</evidence>
<dbReference type="InterPro" id="IPR009003">
    <property type="entry name" value="Peptidase_S1_PA"/>
</dbReference>
<dbReference type="OrthoDB" id="9768004at2"/>
<gene>
    <name evidence="4" type="ORF">E4K65_12375</name>
</gene>
<feature type="domain" description="Sulfatase-modifying factor enzyme-like" evidence="3">
    <location>
        <begin position="328"/>
        <end position="600"/>
    </location>
</feature>
<dbReference type="Gene3D" id="3.90.1580.10">
    <property type="entry name" value="paralog of FGE (formylglycine-generating enzyme)"/>
    <property type="match status" value="1"/>
</dbReference>
<dbReference type="InterPro" id="IPR051043">
    <property type="entry name" value="Sulfatase_Mod_Factor_Kinase"/>
</dbReference>
<dbReference type="SUPFAM" id="SSF56436">
    <property type="entry name" value="C-type lectin-like"/>
    <property type="match status" value="1"/>
</dbReference>
<dbReference type="Pfam" id="PF03781">
    <property type="entry name" value="FGE-sulfatase"/>
    <property type="match status" value="1"/>
</dbReference>
<dbReference type="AlphaFoldDB" id="A0A4Y9LZI6"/>
<feature type="region of interest" description="Disordered" evidence="1">
    <location>
        <begin position="248"/>
        <end position="286"/>
    </location>
</feature>
<feature type="chain" id="PRO_5021415393" description="Sulfatase-modifying factor enzyme-like domain-containing protein" evidence="2">
    <location>
        <begin position="24"/>
        <end position="604"/>
    </location>
</feature>
<dbReference type="Pfam" id="PF13365">
    <property type="entry name" value="Trypsin_2"/>
    <property type="match status" value="1"/>
</dbReference>
<accession>A0A4Y9LZI6</accession>
<name>A0A4Y9LZI6_9BRAD</name>
<feature type="compositionally biased region" description="Pro residues" evidence="1">
    <location>
        <begin position="257"/>
        <end position="273"/>
    </location>
</feature>
<dbReference type="InterPro" id="IPR042095">
    <property type="entry name" value="SUMF_sf"/>
</dbReference>
<feature type="region of interest" description="Disordered" evidence="1">
    <location>
        <begin position="175"/>
        <end position="207"/>
    </location>
</feature>
<keyword evidence="5" id="KW-1185">Reference proteome</keyword>
<evidence type="ECO:0000313" key="5">
    <source>
        <dbReference type="Proteomes" id="UP000297966"/>
    </source>
</evidence>
<sequence>MKFQIGALVWLLILFSLPDCAHAQSKAAQDRFAASRAAVVKIVVEGADDNGAYKKREGTGFIVFSRERRTIILTARHVIGSNELRQSDNKDWQVIDRKIKRDIHVMVASPNGTLTQVPQSARLVPSTIPVDIAILEIRDLDALPSLPIIEAMSDFSRARDVVLLGFENGSYSLQQSLGDTSGKFRSAEEFETEKPSKPGQSGGPWVDVESGKVAALAQGENNDRHVSTPAFYASKDLKPLIDAISSPVAPGTTASSPPTPAALPPAASAPPSPNQAASTAQLPLPTKQSCSQIAARVALGRMRAAHPLSLDEECSLSPGDEFSECENCPIMVVIPRGEFWMGSPDGEDGRSRDEGPRHPVRIGKNFAIGKYPVKVDEYKISEGAEAAAGRAFCRKFRALAEASSFFEDKNASWKAPGFPQDGRYPVTCLNRGDAIAYTQWLSKTTAAIYRLPTEAEWEYAARGRSQSQKNYTVYYFGNDPDQMCQHANTMDQTTAWPQVRDAAFQCSDGFKFMAPVGSYLPNPFGLYDVHGNVFQWVADCYHSSYDKAPKDGSAWGTANCEKGVLRGGSWATFPPAQRDAFRRSNDPDRREAQFGLRVVRELKQ</sequence>
<dbReference type="PANTHER" id="PTHR23150:SF35">
    <property type="entry name" value="BLL6746 PROTEIN"/>
    <property type="match status" value="1"/>
</dbReference>
<dbReference type="GO" id="GO:0120147">
    <property type="term" value="F:formylglycine-generating oxidase activity"/>
    <property type="evidence" value="ECO:0007669"/>
    <property type="project" value="TreeGrafter"/>
</dbReference>
<feature type="compositionally biased region" description="Basic and acidic residues" evidence="1">
    <location>
        <begin position="185"/>
        <end position="196"/>
    </location>
</feature>
<dbReference type="InterPro" id="IPR005532">
    <property type="entry name" value="SUMF_dom"/>
</dbReference>
<evidence type="ECO:0000256" key="2">
    <source>
        <dbReference type="SAM" id="SignalP"/>
    </source>
</evidence>
<organism evidence="4 5">
    <name type="scientific">Bradyrhizobium niftali</name>
    <dbReference type="NCBI Taxonomy" id="2560055"/>
    <lineage>
        <taxon>Bacteria</taxon>
        <taxon>Pseudomonadati</taxon>
        <taxon>Pseudomonadota</taxon>
        <taxon>Alphaproteobacteria</taxon>
        <taxon>Hyphomicrobiales</taxon>
        <taxon>Nitrobacteraceae</taxon>
        <taxon>Bradyrhizobium</taxon>
    </lineage>
</organism>
<dbReference type="RefSeq" id="WP_135174396.1">
    <property type="nucleotide sequence ID" value="NZ_SPQT01000005.1"/>
</dbReference>
<evidence type="ECO:0000259" key="3">
    <source>
        <dbReference type="Pfam" id="PF03781"/>
    </source>
</evidence>
<feature type="signal peptide" evidence="2">
    <location>
        <begin position="1"/>
        <end position="23"/>
    </location>
</feature>
<dbReference type="Gene3D" id="2.40.10.120">
    <property type="match status" value="1"/>
</dbReference>
<dbReference type="Proteomes" id="UP000297966">
    <property type="component" value="Unassembled WGS sequence"/>
</dbReference>
<comment type="caution">
    <text evidence="4">The sequence shown here is derived from an EMBL/GenBank/DDBJ whole genome shotgun (WGS) entry which is preliminary data.</text>
</comment>